<organism evidence="2">
    <name type="scientific">Clastoptera arizonana</name>
    <name type="common">Arizona spittle bug</name>
    <dbReference type="NCBI Taxonomy" id="38151"/>
    <lineage>
        <taxon>Eukaryota</taxon>
        <taxon>Metazoa</taxon>
        <taxon>Ecdysozoa</taxon>
        <taxon>Arthropoda</taxon>
        <taxon>Hexapoda</taxon>
        <taxon>Insecta</taxon>
        <taxon>Pterygota</taxon>
        <taxon>Neoptera</taxon>
        <taxon>Paraneoptera</taxon>
        <taxon>Hemiptera</taxon>
        <taxon>Auchenorrhyncha</taxon>
        <taxon>Cercopoidea</taxon>
        <taxon>Clastopteridae</taxon>
        <taxon>Clastoptera</taxon>
    </lineage>
</organism>
<proteinExistence type="predicted"/>
<feature type="compositionally biased region" description="Basic and acidic residues" evidence="1">
    <location>
        <begin position="213"/>
        <end position="223"/>
    </location>
</feature>
<feature type="compositionally biased region" description="Acidic residues" evidence="1">
    <location>
        <begin position="174"/>
        <end position="188"/>
    </location>
</feature>
<feature type="region of interest" description="Disordered" evidence="1">
    <location>
        <begin position="386"/>
        <end position="405"/>
    </location>
</feature>
<name>A0A1B6CXL2_9HEMI</name>
<feature type="compositionally biased region" description="Acidic residues" evidence="1">
    <location>
        <begin position="197"/>
        <end position="212"/>
    </location>
</feature>
<protein>
    <submittedName>
        <fullName evidence="2">Uncharacterized protein</fullName>
    </submittedName>
</protein>
<reference evidence="2" key="1">
    <citation type="submission" date="2015-12" db="EMBL/GenBank/DDBJ databases">
        <title>De novo transcriptome assembly of four potential Pierce s Disease insect vectors from Arizona vineyards.</title>
        <authorList>
            <person name="Tassone E.E."/>
        </authorList>
    </citation>
    <scope>NUCLEOTIDE SEQUENCE</scope>
</reference>
<dbReference type="EMBL" id="GEDC01019325">
    <property type="protein sequence ID" value="JAS17973.1"/>
    <property type="molecule type" value="Transcribed_RNA"/>
</dbReference>
<accession>A0A1B6CXL2</accession>
<evidence type="ECO:0000256" key="1">
    <source>
        <dbReference type="SAM" id="MobiDB-lite"/>
    </source>
</evidence>
<feature type="compositionally biased region" description="Basic and acidic residues" evidence="1">
    <location>
        <begin position="113"/>
        <end position="123"/>
    </location>
</feature>
<evidence type="ECO:0000313" key="2">
    <source>
        <dbReference type="EMBL" id="JAS17973.1"/>
    </source>
</evidence>
<feature type="region of interest" description="Disordered" evidence="1">
    <location>
        <begin position="113"/>
        <end position="223"/>
    </location>
</feature>
<sequence length="550" mass="64081">MGRVVYYCLLNYLLLSGIVHQNNKLGHTYGESLRKENIVDRAVSQASNEYFSNHSLTDSNYAAPDLKSNQLPLKDLKVLTLENIQKNLENPAYAKIILKRSITEKGNKRKCIHKENELKEKQNKNYGYKKNKNNDLKLSRKSKRMENEDENEENENVSRKASRNNKTILKNKDDEDINDIPEEDDTYIYDDSNTESTENDDYDEDENEDEDDPKQTELEEKNNIEKVNELSIEDPDTNFKAKTDIERNKIKTSSQKINDKNQMSVLKNKHKIYKKTSKYNDDIAEINSDWNIYRKNKIYKALAKKKKLGDEQKFHKGYDEKVSPTQITEKELKVSKNWKHSSDPNIYNSATLTKNNKFISHIGDGHISKFKSDNEFLNEEQLDYNEEEKEKHINQEEKEDLDDNEGKLKSKHFLAKDSKFSVDSKGSNKKLYLHTKKNVVKNVKSSDPDRTLLKHNCIHRGRKNMNNFDKIRRHSSLGNKKSDNSILKLEENDFDLLDVVPFVKNVEKVYKLDPIDGKIVLENITKVIKKRNDIVNSLTDIKNAASHQGN</sequence>
<gene>
    <name evidence="2" type="ORF">g.14453</name>
</gene>
<dbReference type="AlphaFoldDB" id="A0A1B6CXL2"/>